<comment type="caution">
    <text evidence="4">The sequence shown here is derived from an EMBL/GenBank/DDBJ whole genome shotgun (WGS) entry which is preliminary data.</text>
</comment>
<dbReference type="SUPFAM" id="SSF47616">
    <property type="entry name" value="GST C-terminal domain-like"/>
    <property type="match status" value="1"/>
</dbReference>
<evidence type="ECO:0000259" key="3">
    <source>
        <dbReference type="PROSITE" id="PS50405"/>
    </source>
</evidence>
<dbReference type="PANTHER" id="PTHR43968:SF6">
    <property type="entry name" value="GLUTATHIONE S-TRANSFERASE OMEGA"/>
    <property type="match status" value="1"/>
</dbReference>
<keyword evidence="5" id="KW-1185">Reference proteome</keyword>
<dbReference type="Gene3D" id="2.60.120.620">
    <property type="entry name" value="q2cbj1_9rhob like domain"/>
    <property type="match status" value="1"/>
</dbReference>
<protein>
    <submittedName>
        <fullName evidence="4">Uncharacterized protein</fullName>
    </submittedName>
</protein>
<sequence>MADTITGPWRRPRNTSANEKGGIHDDDTAQNLGFQGGTIAGSIHMEQFPPLLVDYFGDAWWSSGGMSLYFKAATINHEPVRCSLEAMTPSKARIWMENEAGTMVMEGTASLGEDPDSEVSKRVAAARAPSDLRMMQDVVVGAPSPDCPVSISIESIDARLAVITEPMACYKDASFYGGIVAPVAPFVHAFRAVEPHIIPVRGPYVGLFGSIELQYLNGPVVTGHDYVAQGHVVALSDSPKTEIVWYTATLNDASSGVPDITLLKLHGFSSSNYYNVPKLALLEKGIAFEEVLSYTGVGPKYKPEYLDKSPLGKVPAIETEEGFISESRAILEYIERAYPTPSLLPDSAFGIGKVQELSQFIELYFELVARRLIPNLLGGTQPDPAVLKEFETSINKAAPALARLSDFKQFAYGDQFTLADIAAILNLPVVRSVGKKFLGKDPLSDVPGLDNYCERMEQRPHVKTIRADAAADQPGFMAHLKALYEFIKEKSAPDMQMYRAEVSTSEPMKSVLENNPDIYFVPPQRSADWGNWAFKPGSYYDTTTGAKHPYWQDHNLPQATKDIEQLRQDMVQWGYCKIEDALSAEQVERMRVRVLEQAEGERLAGIAQRTPSGQNINCCVNKGRCFELFIEQHHSAIQGGPLIEQLVTEALGPGWVCTSLIAAISLKGGVPQALHQDQSNALDSQSPMTINLLTAITDVDESNGGTLLIPGSHVTLSQAMREGKPVGKLPPAINLDAKAGTVVITDGRLLHGTGINHTDEPRIVMLNGMQKPWMRQQENWMLSVRPEVMASAQKDYPVKLLALL</sequence>
<proteinExistence type="predicted"/>
<dbReference type="SUPFAM" id="SSF51197">
    <property type="entry name" value="Clavaminate synthase-like"/>
    <property type="match status" value="1"/>
</dbReference>
<dbReference type="Proteomes" id="UP000649617">
    <property type="component" value="Unassembled WGS sequence"/>
</dbReference>
<evidence type="ECO:0000259" key="2">
    <source>
        <dbReference type="PROSITE" id="PS50404"/>
    </source>
</evidence>
<dbReference type="PANTHER" id="PTHR43968">
    <property type="match status" value="1"/>
</dbReference>
<dbReference type="SFLD" id="SFLDG00358">
    <property type="entry name" value="Main_(cytGST)"/>
    <property type="match status" value="1"/>
</dbReference>
<dbReference type="OrthoDB" id="292533at2759"/>
<dbReference type="InterPro" id="IPR010987">
    <property type="entry name" value="Glutathione-S-Trfase_C-like"/>
</dbReference>
<dbReference type="InterPro" id="IPR040079">
    <property type="entry name" value="Glutathione_S-Trfase"/>
</dbReference>
<dbReference type="InterPro" id="IPR036249">
    <property type="entry name" value="Thioredoxin-like_sf"/>
</dbReference>
<dbReference type="Gene3D" id="1.20.1050.10">
    <property type="match status" value="1"/>
</dbReference>
<feature type="region of interest" description="Disordered" evidence="1">
    <location>
        <begin position="1"/>
        <end position="25"/>
    </location>
</feature>
<dbReference type="GO" id="GO:0005737">
    <property type="term" value="C:cytoplasm"/>
    <property type="evidence" value="ECO:0007669"/>
    <property type="project" value="TreeGrafter"/>
</dbReference>
<dbReference type="PROSITE" id="PS50404">
    <property type="entry name" value="GST_NTER"/>
    <property type="match status" value="1"/>
</dbReference>
<dbReference type="PROSITE" id="PS50405">
    <property type="entry name" value="GST_CTER"/>
    <property type="match status" value="1"/>
</dbReference>
<dbReference type="CDD" id="cd00570">
    <property type="entry name" value="GST_N_family"/>
    <property type="match status" value="1"/>
</dbReference>
<dbReference type="Gene3D" id="3.40.30.10">
    <property type="entry name" value="Glutaredoxin"/>
    <property type="match status" value="1"/>
</dbReference>
<dbReference type="InterPro" id="IPR050983">
    <property type="entry name" value="GST_Omega/HSP26"/>
</dbReference>
<reference evidence="4" key="1">
    <citation type="submission" date="2021-02" db="EMBL/GenBank/DDBJ databases">
        <authorList>
            <person name="Dougan E. K."/>
            <person name="Rhodes N."/>
            <person name="Thang M."/>
            <person name="Chan C."/>
        </authorList>
    </citation>
    <scope>NUCLEOTIDE SEQUENCE</scope>
</reference>
<dbReference type="InterPro" id="IPR008775">
    <property type="entry name" value="Phytyl_CoA_dOase-like"/>
</dbReference>
<dbReference type="SFLD" id="SFLDS00019">
    <property type="entry name" value="Glutathione_Transferase_(cytos"/>
    <property type="match status" value="1"/>
</dbReference>
<accession>A0A812NLM2</accession>
<evidence type="ECO:0000313" key="4">
    <source>
        <dbReference type="EMBL" id="CAE7311533.1"/>
    </source>
</evidence>
<evidence type="ECO:0000256" key="1">
    <source>
        <dbReference type="SAM" id="MobiDB-lite"/>
    </source>
</evidence>
<dbReference type="Pfam" id="PF13417">
    <property type="entry name" value="GST_N_3"/>
    <property type="match status" value="1"/>
</dbReference>
<dbReference type="SUPFAM" id="SSF52833">
    <property type="entry name" value="Thioredoxin-like"/>
    <property type="match status" value="1"/>
</dbReference>
<dbReference type="InterPro" id="IPR004046">
    <property type="entry name" value="GST_C"/>
</dbReference>
<dbReference type="Pfam" id="PF00043">
    <property type="entry name" value="GST_C"/>
    <property type="match status" value="1"/>
</dbReference>
<dbReference type="InterPro" id="IPR036282">
    <property type="entry name" value="Glutathione-S-Trfase_C_sf"/>
</dbReference>
<dbReference type="Pfam" id="PF05721">
    <property type="entry name" value="PhyH"/>
    <property type="match status" value="1"/>
</dbReference>
<dbReference type="InterPro" id="IPR004045">
    <property type="entry name" value="Glutathione_S-Trfase_N"/>
</dbReference>
<feature type="domain" description="GST C-terminal" evidence="3">
    <location>
        <begin position="347"/>
        <end position="476"/>
    </location>
</feature>
<feature type="domain" description="GST N-terminal" evidence="2">
    <location>
        <begin position="261"/>
        <end position="342"/>
    </location>
</feature>
<name>A0A812NLM2_SYMPI</name>
<organism evidence="4 5">
    <name type="scientific">Symbiodinium pilosum</name>
    <name type="common">Dinoflagellate</name>
    <dbReference type="NCBI Taxonomy" id="2952"/>
    <lineage>
        <taxon>Eukaryota</taxon>
        <taxon>Sar</taxon>
        <taxon>Alveolata</taxon>
        <taxon>Dinophyceae</taxon>
        <taxon>Suessiales</taxon>
        <taxon>Symbiodiniaceae</taxon>
        <taxon>Symbiodinium</taxon>
    </lineage>
</organism>
<dbReference type="AlphaFoldDB" id="A0A812NLM2"/>
<gene>
    <name evidence="4" type="ORF">SPIL2461_LOCUS7058</name>
</gene>
<dbReference type="EMBL" id="CAJNIZ010011112">
    <property type="protein sequence ID" value="CAE7311533.1"/>
    <property type="molecule type" value="Genomic_DNA"/>
</dbReference>
<evidence type="ECO:0000313" key="5">
    <source>
        <dbReference type="Proteomes" id="UP000649617"/>
    </source>
</evidence>